<organism evidence="2 3">
    <name type="scientific">Eimeria acervulina</name>
    <name type="common">Coccidian parasite</name>
    <dbReference type="NCBI Taxonomy" id="5801"/>
    <lineage>
        <taxon>Eukaryota</taxon>
        <taxon>Sar</taxon>
        <taxon>Alveolata</taxon>
        <taxon>Apicomplexa</taxon>
        <taxon>Conoidasida</taxon>
        <taxon>Coccidia</taxon>
        <taxon>Eucoccidiorida</taxon>
        <taxon>Eimeriorina</taxon>
        <taxon>Eimeriidae</taxon>
        <taxon>Eimeria</taxon>
    </lineage>
</organism>
<reference evidence="2" key="2">
    <citation type="submission" date="2013-10" db="EMBL/GenBank/DDBJ databases">
        <authorList>
            <person name="Aslett M."/>
        </authorList>
    </citation>
    <scope>NUCLEOTIDE SEQUENCE</scope>
    <source>
        <strain evidence="2">Houghton</strain>
    </source>
</reference>
<dbReference type="PANTHER" id="PTHR10933:SF9">
    <property type="entry name" value="IMMUNOGLOBULIN-BINDING PROTEIN 1"/>
    <property type="match status" value="1"/>
</dbReference>
<proteinExistence type="predicted"/>
<protein>
    <submittedName>
        <fullName evidence="2">Immunoglobulin-binding protein, putative</fullName>
    </submittedName>
</protein>
<dbReference type="GeneID" id="25268109"/>
<feature type="compositionally biased region" description="Basic and acidic residues" evidence="1">
    <location>
        <begin position="368"/>
        <end position="387"/>
    </location>
</feature>
<dbReference type="GO" id="GO:0009966">
    <property type="term" value="P:regulation of signal transduction"/>
    <property type="evidence" value="ECO:0007669"/>
    <property type="project" value="InterPro"/>
</dbReference>
<dbReference type="GO" id="GO:0051721">
    <property type="term" value="F:protein phosphatase 2A binding"/>
    <property type="evidence" value="ECO:0007669"/>
    <property type="project" value="TreeGrafter"/>
</dbReference>
<dbReference type="InterPro" id="IPR038511">
    <property type="entry name" value="TAP42/TAP46-like_sf"/>
</dbReference>
<dbReference type="OMA" id="PYCLGLM"/>
<evidence type="ECO:0000313" key="3">
    <source>
        <dbReference type="Proteomes" id="UP000018050"/>
    </source>
</evidence>
<keyword evidence="3" id="KW-1185">Reference proteome</keyword>
<reference evidence="2" key="1">
    <citation type="submission" date="2013-10" db="EMBL/GenBank/DDBJ databases">
        <title>Genomic analysis of the causative agents of coccidiosis in chickens.</title>
        <authorList>
            <person name="Reid A.J."/>
            <person name="Blake D."/>
            <person name="Billington K."/>
            <person name="Browne H."/>
            <person name="Dunn M."/>
            <person name="Hung S."/>
            <person name="Kawahara F."/>
            <person name="Miranda-Saavedra D."/>
            <person name="Mourier T."/>
            <person name="Nagra H."/>
            <person name="Otto T.D."/>
            <person name="Rawlings N."/>
            <person name="Sanchez A."/>
            <person name="Sanders M."/>
            <person name="Subramaniam C."/>
            <person name="Tay Y."/>
            <person name="Dear P."/>
            <person name="Doerig C."/>
            <person name="Gruber A."/>
            <person name="Parkinson J."/>
            <person name="Shirley M."/>
            <person name="Wan K.L."/>
            <person name="Berriman M."/>
            <person name="Tomley F."/>
            <person name="Pain A."/>
        </authorList>
    </citation>
    <scope>NUCLEOTIDE SEQUENCE</scope>
    <source>
        <strain evidence="2">Houghton</strain>
    </source>
</reference>
<dbReference type="Gene3D" id="1.25.40.540">
    <property type="entry name" value="TAP42-like family"/>
    <property type="match status" value="1"/>
</dbReference>
<dbReference type="EMBL" id="HG670307">
    <property type="protein sequence ID" value="CDI76061.1"/>
    <property type="molecule type" value="Genomic_DNA"/>
</dbReference>
<dbReference type="RefSeq" id="XP_013253354.1">
    <property type="nucleotide sequence ID" value="XM_013397900.1"/>
</dbReference>
<dbReference type="Proteomes" id="UP000018050">
    <property type="component" value="Unassembled WGS sequence"/>
</dbReference>
<feature type="region of interest" description="Disordered" evidence="1">
    <location>
        <begin position="368"/>
        <end position="398"/>
    </location>
</feature>
<dbReference type="InterPro" id="IPR007304">
    <property type="entry name" value="TAP46-like"/>
</dbReference>
<gene>
    <name evidence="2" type="ORF">EAH_00000390</name>
</gene>
<sequence length="398" mass="41944">MPAAERNNPGGGCIEAFSSLFDLCLKAFLQRHSALLSEDCSSSSSSSRFELPQDLLLQLQEETGISIDSAAAADAASSSSSSSNNSNNNNSSSSKELRESWSSDLYRCLLLLHKVYRHLRLISPNESADDISTSVIRYLLLPYCLGLMLLERPGPLQDRPVLLREAQLYLLEYLHSVECAELLSQEEAKRLEETLDSVSDPAAATPHTFPRITDPAARRHAAAVAAAGAAAVAAVDNAHGAAADAANASAAASAAAACAAVAHADAAEDVAAAAAVEVAATAASPWARDAAADDAHSERPGCHISELPAEAKSTASGSTAPLGCNFYLPTMSLAECADIEMEMETKQIGAAKPKVVVEFSTGEARQAAKEAEEMEARAWDDWKDENPKGSGNKMWNRG</sequence>
<accession>U6G755</accession>
<name>U6G755_EIMAC</name>
<evidence type="ECO:0000313" key="2">
    <source>
        <dbReference type="EMBL" id="CDI76061.1"/>
    </source>
</evidence>
<dbReference type="AlphaFoldDB" id="U6G755"/>
<dbReference type="OrthoDB" id="10261753at2759"/>
<dbReference type="GO" id="GO:0035303">
    <property type="term" value="P:regulation of dephosphorylation"/>
    <property type="evidence" value="ECO:0007669"/>
    <property type="project" value="TreeGrafter"/>
</dbReference>
<dbReference type="VEuPathDB" id="ToxoDB:EAH_00000390"/>
<dbReference type="Pfam" id="PF04177">
    <property type="entry name" value="TAP42"/>
    <property type="match status" value="2"/>
</dbReference>
<dbReference type="GO" id="GO:0005829">
    <property type="term" value="C:cytosol"/>
    <property type="evidence" value="ECO:0007669"/>
    <property type="project" value="TreeGrafter"/>
</dbReference>
<evidence type="ECO:0000256" key="1">
    <source>
        <dbReference type="SAM" id="MobiDB-lite"/>
    </source>
</evidence>
<dbReference type="PANTHER" id="PTHR10933">
    <property type="entry name" value="IMMUNOGLOBULIN-BINDING PROTEIN 1"/>
    <property type="match status" value="1"/>
</dbReference>